<feature type="domain" description="Cell wall hydrolase SleB" evidence="4">
    <location>
        <begin position="294"/>
        <end position="404"/>
    </location>
</feature>
<evidence type="ECO:0000256" key="3">
    <source>
        <dbReference type="SAM" id="SignalP"/>
    </source>
</evidence>
<feature type="domain" description="Peptidoglycan hydrolase PcsB coiled-coil" evidence="5">
    <location>
        <begin position="110"/>
        <end position="179"/>
    </location>
</feature>
<evidence type="ECO:0000256" key="1">
    <source>
        <dbReference type="ARBA" id="ARBA00022729"/>
    </source>
</evidence>
<dbReference type="EMBL" id="SVER01000060">
    <property type="protein sequence ID" value="MBE5920891.1"/>
    <property type="molecule type" value="Genomic_DNA"/>
</dbReference>
<evidence type="ECO:0008006" key="8">
    <source>
        <dbReference type="Google" id="ProtNLM"/>
    </source>
</evidence>
<dbReference type="Pfam" id="PF24568">
    <property type="entry name" value="CC_PcsB"/>
    <property type="match status" value="1"/>
</dbReference>
<dbReference type="InterPro" id="IPR011105">
    <property type="entry name" value="Cell_wall_hydrolase_SleB"/>
</dbReference>
<organism evidence="6 7">
    <name type="scientific">Pseudobutyrivibrio ruminis</name>
    <dbReference type="NCBI Taxonomy" id="46206"/>
    <lineage>
        <taxon>Bacteria</taxon>
        <taxon>Bacillati</taxon>
        <taxon>Bacillota</taxon>
        <taxon>Clostridia</taxon>
        <taxon>Lachnospirales</taxon>
        <taxon>Lachnospiraceae</taxon>
        <taxon>Pseudobutyrivibrio</taxon>
    </lineage>
</organism>
<dbReference type="Proteomes" id="UP000766246">
    <property type="component" value="Unassembled WGS sequence"/>
</dbReference>
<feature type="chain" id="PRO_5037849882" description="N-terminal domain of peptidoglycan hydrolase CwlO-containing protein" evidence="3">
    <location>
        <begin position="26"/>
        <end position="407"/>
    </location>
</feature>
<keyword evidence="2" id="KW-0175">Coiled coil</keyword>
<name>A0A927U9J1_9FIRM</name>
<evidence type="ECO:0000256" key="2">
    <source>
        <dbReference type="SAM" id="Coils"/>
    </source>
</evidence>
<dbReference type="AlphaFoldDB" id="A0A927U9J1"/>
<gene>
    <name evidence="6" type="ORF">E7272_13770</name>
</gene>
<evidence type="ECO:0000313" key="6">
    <source>
        <dbReference type="EMBL" id="MBE5920891.1"/>
    </source>
</evidence>
<evidence type="ECO:0000259" key="5">
    <source>
        <dbReference type="Pfam" id="PF24568"/>
    </source>
</evidence>
<dbReference type="Pfam" id="PF07486">
    <property type="entry name" value="Hydrolase_2"/>
    <property type="match status" value="1"/>
</dbReference>
<comment type="caution">
    <text evidence="6">The sequence shown here is derived from an EMBL/GenBank/DDBJ whole genome shotgun (WGS) entry which is preliminary data.</text>
</comment>
<sequence>MKRFKGCLAIFIIAALCLCSSAAQASQSEVDRLKQESEKAKGTVNELNDKREQVEGTKQQLEGQADSLSGQISNLNNQISNVTGEISETEEDIAKVEADIDVLKDQLEQNQASLDAQKESMKLRIQYMYENRTTNTLVNFLESGSISEFLQRLEYMAQITAYDQKAVEKFEATQKEIEDTKSAIEEKGQELSAYQDNLESKKTQLGVLVGDTSAALNITNSQIADTQAAIEQIEKQLQEAKDYEKRIQKQYQDAQVALAEKLAGEHGGYSGGYSTSDEETLILAALIQAEAANQGDAGRLAVGSVVMNRVASSKFPNTVSGVVYASGQFAPVTSGRVALILAEGPNSACQYAASQAIAGNTNTDALFFCTYTYAQSLHDSQVAAGQSGFLDRTEGTTINAHYFYNYK</sequence>
<dbReference type="Gene3D" id="1.10.10.2520">
    <property type="entry name" value="Cell wall hydrolase SleB, domain 1"/>
    <property type="match status" value="1"/>
</dbReference>
<evidence type="ECO:0000313" key="7">
    <source>
        <dbReference type="Proteomes" id="UP000766246"/>
    </source>
</evidence>
<dbReference type="InterPro" id="IPR057309">
    <property type="entry name" value="PcsB_CC"/>
</dbReference>
<dbReference type="Gene3D" id="6.10.250.3150">
    <property type="match status" value="1"/>
</dbReference>
<feature type="signal peptide" evidence="3">
    <location>
        <begin position="1"/>
        <end position="25"/>
    </location>
</feature>
<reference evidence="6" key="1">
    <citation type="submission" date="2019-04" db="EMBL/GenBank/DDBJ databases">
        <title>Evolution of Biomass-Degrading Anaerobic Consortia Revealed by Metagenomics.</title>
        <authorList>
            <person name="Peng X."/>
        </authorList>
    </citation>
    <scope>NUCLEOTIDE SEQUENCE</scope>
    <source>
        <strain evidence="6">SIG311</strain>
    </source>
</reference>
<evidence type="ECO:0000259" key="4">
    <source>
        <dbReference type="Pfam" id="PF07486"/>
    </source>
</evidence>
<proteinExistence type="predicted"/>
<feature type="coiled-coil region" evidence="2">
    <location>
        <begin position="167"/>
        <end position="260"/>
    </location>
</feature>
<dbReference type="InterPro" id="IPR042047">
    <property type="entry name" value="SleB_dom1"/>
</dbReference>
<accession>A0A927U9J1</accession>
<feature type="coiled-coil region" evidence="2">
    <location>
        <begin position="23"/>
        <end position="124"/>
    </location>
</feature>
<dbReference type="GO" id="GO:0016787">
    <property type="term" value="F:hydrolase activity"/>
    <property type="evidence" value="ECO:0007669"/>
    <property type="project" value="InterPro"/>
</dbReference>
<protein>
    <recommendedName>
        <fullName evidence="8">N-terminal domain of peptidoglycan hydrolase CwlO-containing protein</fullName>
    </recommendedName>
</protein>
<keyword evidence="1 3" id="KW-0732">Signal</keyword>